<dbReference type="Proteomes" id="UP001180020">
    <property type="component" value="Unassembled WGS sequence"/>
</dbReference>
<evidence type="ECO:0000256" key="1">
    <source>
        <dbReference type="SAM" id="MobiDB-lite"/>
    </source>
</evidence>
<evidence type="ECO:0000313" key="2">
    <source>
        <dbReference type="EMBL" id="KAK1308955.1"/>
    </source>
</evidence>
<proteinExistence type="predicted"/>
<accession>A0AAV9E7K1</accession>
<evidence type="ECO:0000313" key="3">
    <source>
        <dbReference type="Proteomes" id="UP001180020"/>
    </source>
</evidence>
<organism evidence="2 3">
    <name type="scientific">Acorus calamus</name>
    <name type="common">Sweet flag</name>
    <dbReference type="NCBI Taxonomy" id="4465"/>
    <lineage>
        <taxon>Eukaryota</taxon>
        <taxon>Viridiplantae</taxon>
        <taxon>Streptophyta</taxon>
        <taxon>Embryophyta</taxon>
        <taxon>Tracheophyta</taxon>
        <taxon>Spermatophyta</taxon>
        <taxon>Magnoliopsida</taxon>
        <taxon>Liliopsida</taxon>
        <taxon>Acoraceae</taxon>
        <taxon>Acorus</taxon>
    </lineage>
</organism>
<protein>
    <submittedName>
        <fullName evidence="2">Uncharacterized protein</fullName>
    </submittedName>
</protein>
<feature type="compositionally biased region" description="Polar residues" evidence="1">
    <location>
        <begin position="24"/>
        <end position="34"/>
    </location>
</feature>
<dbReference type="EMBL" id="JAUJYO010000009">
    <property type="protein sequence ID" value="KAK1308955.1"/>
    <property type="molecule type" value="Genomic_DNA"/>
</dbReference>
<reference evidence="2" key="1">
    <citation type="journal article" date="2023" name="Nat. Commun.">
        <title>Diploid and tetraploid genomes of Acorus and the evolution of monocots.</title>
        <authorList>
            <person name="Ma L."/>
            <person name="Liu K.W."/>
            <person name="Li Z."/>
            <person name="Hsiao Y.Y."/>
            <person name="Qi Y."/>
            <person name="Fu T."/>
            <person name="Tang G.D."/>
            <person name="Zhang D."/>
            <person name="Sun W.H."/>
            <person name="Liu D.K."/>
            <person name="Li Y."/>
            <person name="Chen G.Z."/>
            <person name="Liu X.D."/>
            <person name="Liao X.Y."/>
            <person name="Jiang Y.T."/>
            <person name="Yu X."/>
            <person name="Hao Y."/>
            <person name="Huang J."/>
            <person name="Zhao X.W."/>
            <person name="Ke S."/>
            <person name="Chen Y.Y."/>
            <person name="Wu W.L."/>
            <person name="Hsu J.L."/>
            <person name="Lin Y.F."/>
            <person name="Huang M.D."/>
            <person name="Li C.Y."/>
            <person name="Huang L."/>
            <person name="Wang Z.W."/>
            <person name="Zhao X."/>
            <person name="Zhong W.Y."/>
            <person name="Peng D.H."/>
            <person name="Ahmad S."/>
            <person name="Lan S."/>
            <person name="Zhang J.S."/>
            <person name="Tsai W.C."/>
            <person name="Van de Peer Y."/>
            <person name="Liu Z.J."/>
        </authorList>
    </citation>
    <scope>NUCLEOTIDE SEQUENCE</scope>
    <source>
        <strain evidence="2">CP</strain>
    </source>
</reference>
<keyword evidence="3" id="KW-1185">Reference proteome</keyword>
<reference evidence="2" key="2">
    <citation type="submission" date="2023-06" db="EMBL/GenBank/DDBJ databases">
        <authorList>
            <person name="Ma L."/>
            <person name="Liu K.-W."/>
            <person name="Li Z."/>
            <person name="Hsiao Y.-Y."/>
            <person name="Qi Y."/>
            <person name="Fu T."/>
            <person name="Tang G."/>
            <person name="Zhang D."/>
            <person name="Sun W.-H."/>
            <person name="Liu D.-K."/>
            <person name="Li Y."/>
            <person name="Chen G.-Z."/>
            <person name="Liu X.-D."/>
            <person name="Liao X.-Y."/>
            <person name="Jiang Y.-T."/>
            <person name="Yu X."/>
            <person name="Hao Y."/>
            <person name="Huang J."/>
            <person name="Zhao X.-W."/>
            <person name="Ke S."/>
            <person name="Chen Y.-Y."/>
            <person name="Wu W.-L."/>
            <person name="Hsu J.-L."/>
            <person name="Lin Y.-F."/>
            <person name="Huang M.-D."/>
            <person name="Li C.-Y."/>
            <person name="Huang L."/>
            <person name="Wang Z.-W."/>
            <person name="Zhao X."/>
            <person name="Zhong W.-Y."/>
            <person name="Peng D.-H."/>
            <person name="Ahmad S."/>
            <person name="Lan S."/>
            <person name="Zhang J.-S."/>
            <person name="Tsai W.-C."/>
            <person name="Van De Peer Y."/>
            <person name="Liu Z.-J."/>
        </authorList>
    </citation>
    <scope>NUCLEOTIDE SEQUENCE</scope>
    <source>
        <strain evidence="2">CP</strain>
        <tissue evidence="2">Leaves</tissue>
    </source>
</reference>
<dbReference type="AlphaFoldDB" id="A0AAV9E7K1"/>
<sequence length="57" mass="6258">MVVYTISKMQQIINNGGVMHRPNNPINCSQSPTETGRKDGNFTSKTLSKQFTSSIGL</sequence>
<gene>
    <name evidence="2" type="ORF">QJS10_CPA09g00003</name>
</gene>
<name>A0AAV9E7K1_ACOCL</name>
<feature type="region of interest" description="Disordered" evidence="1">
    <location>
        <begin position="16"/>
        <end position="45"/>
    </location>
</feature>
<comment type="caution">
    <text evidence="2">The sequence shown here is derived from an EMBL/GenBank/DDBJ whole genome shotgun (WGS) entry which is preliminary data.</text>
</comment>